<name>A0A9P8UJN9_9PEZI</name>
<feature type="region of interest" description="Disordered" evidence="1">
    <location>
        <begin position="155"/>
        <end position="181"/>
    </location>
</feature>
<reference evidence="2" key="1">
    <citation type="journal article" date="2021" name="Nat. Commun.">
        <title>Genetic determinants of endophytism in the Arabidopsis root mycobiome.</title>
        <authorList>
            <person name="Mesny F."/>
            <person name="Miyauchi S."/>
            <person name="Thiergart T."/>
            <person name="Pickel B."/>
            <person name="Atanasova L."/>
            <person name="Karlsson M."/>
            <person name="Huettel B."/>
            <person name="Barry K.W."/>
            <person name="Haridas S."/>
            <person name="Chen C."/>
            <person name="Bauer D."/>
            <person name="Andreopoulos W."/>
            <person name="Pangilinan J."/>
            <person name="LaButti K."/>
            <person name="Riley R."/>
            <person name="Lipzen A."/>
            <person name="Clum A."/>
            <person name="Drula E."/>
            <person name="Henrissat B."/>
            <person name="Kohler A."/>
            <person name="Grigoriev I.V."/>
            <person name="Martin F.M."/>
            <person name="Hacquard S."/>
        </authorList>
    </citation>
    <scope>NUCLEOTIDE SEQUENCE</scope>
    <source>
        <strain evidence="2">MPI-SDFR-AT-0073</strain>
    </source>
</reference>
<evidence type="ECO:0000313" key="3">
    <source>
        <dbReference type="Proteomes" id="UP000758603"/>
    </source>
</evidence>
<dbReference type="Proteomes" id="UP000758603">
    <property type="component" value="Unassembled WGS sequence"/>
</dbReference>
<proteinExistence type="predicted"/>
<dbReference type="Gene3D" id="3.40.50.1820">
    <property type="entry name" value="alpha/beta hydrolase"/>
    <property type="match status" value="1"/>
</dbReference>
<dbReference type="SUPFAM" id="SSF53474">
    <property type="entry name" value="alpha/beta-Hydrolases"/>
    <property type="match status" value="1"/>
</dbReference>
<dbReference type="InterPro" id="IPR029058">
    <property type="entry name" value="AB_hydrolase_fold"/>
</dbReference>
<dbReference type="GeneID" id="70129154"/>
<keyword evidence="3" id="KW-1185">Reference proteome</keyword>
<accession>A0A9P8UJN9</accession>
<gene>
    <name evidence="2" type="ORF">BKA67DRAFT_537121</name>
</gene>
<dbReference type="AlphaFoldDB" id="A0A9P8UJN9"/>
<comment type="caution">
    <text evidence="2">The sequence shown here is derived from an EMBL/GenBank/DDBJ whole genome shotgun (WGS) entry which is preliminary data.</text>
</comment>
<evidence type="ECO:0000313" key="2">
    <source>
        <dbReference type="EMBL" id="KAH6653442.1"/>
    </source>
</evidence>
<sequence>MAQLIFKPNDRRAFRYMRRRMIPTMHDDKEEDHAQYDNAVDVRTVSAGTSKAMSDPQEVEDNIQWIRQNHPEKKILLWGWSAGAWACLNIREPVDLLVASYAVSSMQDDITHNLTKINALGSQATSDEVSSMSAENHPDPPAKYLYMIHGANDNQKCKRGESGTSQKHGSGEPGKPEEWLGKELSREELFISDTEELLRFESGGSELGLVHYVNY</sequence>
<organism evidence="2 3">
    <name type="scientific">Truncatella angustata</name>
    <dbReference type="NCBI Taxonomy" id="152316"/>
    <lineage>
        <taxon>Eukaryota</taxon>
        <taxon>Fungi</taxon>
        <taxon>Dikarya</taxon>
        <taxon>Ascomycota</taxon>
        <taxon>Pezizomycotina</taxon>
        <taxon>Sordariomycetes</taxon>
        <taxon>Xylariomycetidae</taxon>
        <taxon>Amphisphaeriales</taxon>
        <taxon>Sporocadaceae</taxon>
        <taxon>Truncatella</taxon>
    </lineage>
</organism>
<protein>
    <submittedName>
        <fullName evidence="2">Uncharacterized protein</fullName>
    </submittedName>
</protein>
<dbReference type="EMBL" id="JAGPXC010000005">
    <property type="protein sequence ID" value="KAH6653442.1"/>
    <property type="molecule type" value="Genomic_DNA"/>
</dbReference>
<evidence type="ECO:0000256" key="1">
    <source>
        <dbReference type="SAM" id="MobiDB-lite"/>
    </source>
</evidence>
<dbReference type="RefSeq" id="XP_045957719.1">
    <property type="nucleotide sequence ID" value="XM_046100262.1"/>
</dbReference>